<reference evidence="1" key="1">
    <citation type="submission" date="2022-02" db="EMBL/GenBank/DDBJ databases">
        <title>Halalkalibacter sp. nov. isolated from Lonar Lake, India.</title>
        <authorList>
            <person name="Joshi A."/>
            <person name="Thite S."/>
            <person name="Lodha T."/>
        </authorList>
    </citation>
    <scope>NUCLEOTIDE SEQUENCE</scope>
    <source>
        <strain evidence="1">MEB205</strain>
    </source>
</reference>
<proteinExistence type="predicted"/>
<name>A0A9X2I514_9BACI</name>
<dbReference type="RefSeq" id="WP_250097025.1">
    <property type="nucleotide sequence ID" value="NZ_JAKRYL010000013.1"/>
</dbReference>
<organism evidence="1 2">
    <name type="scientific">Halalkalibacter alkaliphilus</name>
    <dbReference type="NCBI Taxonomy" id="2917993"/>
    <lineage>
        <taxon>Bacteria</taxon>
        <taxon>Bacillati</taxon>
        <taxon>Bacillota</taxon>
        <taxon>Bacilli</taxon>
        <taxon>Bacillales</taxon>
        <taxon>Bacillaceae</taxon>
        <taxon>Halalkalibacter</taxon>
    </lineage>
</organism>
<comment type="caution">
    <text evidence="1">The sequence shown here is derived from an EMBL/GenBank/DDBJ whole genome shotgun (WGS) entry which is preliminary data.</text>
</comment>
<accession>A0A9X2I514</accession>
<keyword evidence="2" id="KW-1185">Reference proteome</keyword>
<evidence type="ECO:0000313" key="2">
    <source>
        <dbReference type="Proteomes" id="UP001139150"/>
    </source>
</evidence>
<dbReference type="Proteomes" id="UP001139150">
    <property type="component" value="Unassembled WGS sequence"/>
</dbReference>
<dbReference type="AlphaFoldDB" id="A0A9X2I514"/>
<gene>
    <name evidence="1" type="ORF">MF646_13470</name>
</gene>
<sequence>MLVLILLCLLMGGLFIQLIQKAFFRKSKSNIEQLWKELEKEDWFRKLIEDPKVKDWIDSDKERGLLNDPYYVRKIIDKEVHRDCFITYVLEKAN</sequence>
<evidence type="ECO:0000313" key="1">
    <source>
        <dbReference type="EMBL" id="MCL7748132.1"/>
    </source>
</evidence>
<protein>
    <submittedName>
        <fullName evidence="1">Uncharacterized protein</fullName>
    </submittedName>
</protein>
<dbReference type="EMBL" id="JAKRYL010000013">
    <property type="protein sequence ID" value="MCL7748132.1"/>
    <property type="molecule type" value="Genomic_DNA"/>
</dbReference>